<feature type="binding site" evidence="5">
    <location>
        <begin position="4"/>
        <end position="5"/>
    </location>
    <ligand>
        <name>a 1,2-diacyl-sn-glycero-3-phospho-(1D-myo-inositol-3,4,5-trisphosphate)</name>
        <dbReference type="ChEBI" id="CHEBI:57836"/>
    </ligand>
</feature>
<dbReference type="SUPFAM" id="SSF48371">
    <property type="entry name" value="ARM repeat"/>
    <property type="match status" value="1"/>
</dbReference>
<dbReference type="InterPro" id="IPR017104">
    <property type="entry name" value="AP2_complex_asu"/>
</dbReference>
<dbReference type="PANTHER" id="PTHR22780">
    <property type="entry name" value="ADAPTIN, ALPHA/GAMMA/EPSILON"/>
    <property type="match status" value="1"/>
</dbReference>
<sequence length="1090" mass="116795">MDMRGLKNFIKEIRQVADNRDAELRRVELELSKIRAKFKNSNNLSAYDRKKYVCKLLFIFMLGYQVEFGHMECVQLLSGESASEKLIGYLAVSVFLHEGHELLTLTTHTVSVDLAKGDSLRKCLALTALANVGTRDFADAMGPYVETVVTNDAMPCIVRKKAMLAALRIHRRFRGSIDVANVGPKVADAILSNDISLAMAATTLALGLLESDPANMEFLRNAQSAAIKALASIILDRASPAEFIHCGVPCPWLQGKLVRLLQLFPPPESVQEQETISSVLARIVRATSRTIQEAQTSGASRHDPLLIRCNCMVSVLSEIISLVIQWNVSTRLLNDCRDALGLLLHDRKDANRRYVGLTLLTRMSFSAAFLDAGDAAGGDGQPATFATQIAKYQPIIVAVLHDADDSLRKRALDLLYSMCDAGNAAQVVGELLEYLPHADTRFREYLVLMIAILAEKFCGDITWYVDVLVAVIEQGGDVITDDIWQRLVHISVNAPDVQMHAVDTVYKALVRTHVVNEPLVRVAALLLGEFGYQIALVSGSEPMDQLNALYSKFPVVSDSAKAMLLTTFVKFYNLYDNPTVRERIKKIIGGVKSSLDAELQQRATEYYALITTASDEVLQAALEPLPPFELQASTMTERLRLKQGGEAKDLWSEKGRARDAAHLRQSAILRQAAAKGVDGDHKDEAKAAASRETAAAAKKLSSGQAHHDPHAAALAAVRDGVALASKLAAARSTSSTGEASGQSPQASPAAAPAGGALEEDAPHRETSDFLAPAPSKKGNALDELFGGGPTAPPPAVSATGDATRDRQEELAFASRFAPAGATIFEDRFVSVACKWEVRAADARATVTVTNRHSAPLAHFAARIQSTPGTLIVQMQPPKIDGPLAPGATVDVLFASRCTASFDRAPTVGLSGEFASDGRMSVTVALPFYTTTFIEPYKLDDIGKFDALWGNTRGGSAGGATSKTTGLPIAADVLRERHGDAAAAVERALFHNLRFYTVKASKSRICAIGAHATMPDAQTQYTPVLISCDVGGSTGGGAGSGDDPFDFGSPASTGGAAAGGTVTIDVKCPDGGIQSECHRLLEAVLRGRTRL</sequence>
<evidence type="ECO:0000256" key="4">
    <source>
        <dbReference type="ARBA" id="ARBA00023136"/>
    </source>
</evidence>
<evidence type="ECO:0000256" key="1">
    <source>
        <dbReference type="ARBA" id="ARBA00004184"/>
    </source>
</evidence>
<feature type="binding site" evidence="5">
    <location>
        <begin position="51"/>
        <end position="55"/>
    </location>
    <ligand>
        <name>a 1,2-diacyl-sn-glycero-3-phospho-(1D-myo-inositol-3,4,5-trisphosphate)</name>
        <dbReference type="ChEBI" id="CHEBI:57836"/>
    </ligand>
</feature>
<dbReference type="InterPro" id="IPR016024">
    <property type="entry name" value="ARM-type_fold"/>
</dbReference>
<dbReference type="AlphaFoldDB" id="A0A7S1MIR1"/>
<proteinExistence type="predicted"/>
<reference evidence="8" key="1">
    <citation type="submission" date="2021-01" db="EMBL/GenBank/DDBJ databases">
        <authorList>
            <person name="Corre E."/>
            <person name="Pelletier E."/>
            <person name="Niang G."/>
            <person name="Scheremetjew M."/>
            <person name="Finn R."/>
            <person name="Kale V."/>
            <person name="Holt S."/>
            <person name="Cochrane G."/>
            <person name="Meng A."/>
            <person name="Brown T."/>
            <person name="Cohen L."/>
        </authorList>
    </citation>
    <scope>NUCLEOTIDE SEQUENCE</scope>
    <source>
        <strain evidence="8">CCAP 1951/1</strain>
    </source>
</reference>
<name>A0A7S1MIR1_NEODS</name>
<evidence type="ECO:0000256" key="2">
    <source>
        <dbReference type="ARBA" id="ARBA00022448"/>
    </source>
</evidence>
<feature type="region of interest" description="Disordered" evidence="6">
    <location>
        <begin position="733"/>
        <end position="804"/>
    </location>
</feature>
<dbReference type="PIRSF" id="PIRSF037091">
    <property type="entry name" value="AP2_complex_alpha"/>
    <property type="match status" value="1"/>
</dbReference>
<keyword evidence="4" id="KW-0472">Membrane</keyword>
<evidence type="ECO:0000256" key="3">
    <source>
        <dbReference type="ARBA" id="ARBA00022927"/>
    </source>
</evidence>
<gene>
    <name evidence="8" type="ORF">NDES1114_LOCUS23356</name>
</gene>
<organism evidence="8">
    <name type="scientific">Neobodo designis</name>
    <name type="common">Flagellated protozoan</name>
    <name type="synonym">Bodo designis</name>
    <dbReference type="NCBI Taxonomy" id="312471"/>
    <lineage>
        <taxon>Eukaryota</taxon>
        <taxon>Discoba</taxon>
        <taxon>Euglenozoa</taxon>
        <taxon>Kinetoplastea</taxon>
        <taxon>Metakinetoplastina</taxon>
        <taxon>Neobodonida</taxon>
        <taxon>Neobodo</taxon>
    </lineage>
</organism>
<dbReference type="EMBL" id="HBGF01034827">
    <property type="protein sequence ID" value="CAD9132683.1"/>
    <property type="molecule type" value="Transcribed_RNA"/>
</dbReference>
<keyword evidence="3" id="KW-0653">Protein transport</keyword>
<feature type="region of interest" description="Disordered" evidence="6">
    <location>
        <begin position="674"/>
        <end position="710"/>
    </location>
</feature>
<dbReference type="GO" id="GO:0006886">
    <property type="term" value="P:intracellular protein transport"/>
    <property type="evidence" value="ECO:0007669"/>
    <property type="project" value="InterPro"/>
</dbReference>
<dbReference type="Gene3D" id="1.25.10.10">
    <property type="entry name" value="Leucine-rich Repeat Variant"/>
    <property type="match status" value="1"/>
</dbReference>
<evidence type="ECO:0000256" key="5">
    <source>
        <dbReference type="PIRSR" id="PIRSR037091-1"/>
    </source>
</evidence>
<keyword evidence="2" id="KW-0813">Transport</keyword>
<feature type="binding site" evidence="5">
    <location>
        <position position="37"/>
    </location>
    <ligand>
        <name>a 1,2-diacyl-sn-glycero-3-phospho-(1D-myo-inositol-3,4,5-trisphosphate)</name>
        <dbReference type="ChEBI" id="CHEBI:57836"/>
    </ligand>
</feature>
<feature type="compositionally biased region" description="Low complexity" evidence="6">
    <location>
        <begin position="687"/>
        <end position="699"/>
    </location>
</feature>
<evidence type="ECO:0000313" key="8">
    <source>
        <dbReference type="EMBL" id="CAD9132683.1"/>
    </source>
</evidence>
<feature type="compositionally biased region" description="Basic and acidic residues" evidence="6">
    <location>
        <begin position="677"/>
        <end position="686"/>
    </location>
</feature>
<dbReference type="GO" id="GO:0035615">
    <property type="term" value="F:clathrin adaptor activity"/>
    <property type="evidence" value="ECO:0007669"/>
    <property type="project" value="InterPro"/>
</dbReference>
<feature type="compositionally biased region" description="Low complexity" evidence="6">
    <location>
        <begin position="739"/>
        <end position="756"/>
    </location>
</feature>
<protein>
    <recommendedName>
        <fullName evidence="7">Clathrin/coatomer adaptor adaptin-like N-terminal domain-containing protein</fullName>
    </recommendedName>
</protein>
<dbReference type="GO" id="GO:0030122">
    <property type="term" value="C:AP-2 adaptor complex"/>
    <property type="evidence" value="ECO:0007669"/>
    <property type="project" value="InterPro"/>
</dbReference>
<comment type="subcellular location">
    <subcellularLocation>
        <location evidence="1">Endomembrane system</location>
        <topology evidence="1">Peripheral membrane protein</topology>
    </subcellularLocation>
</comment>
<dbReference type="InterPro" id="IPR050840">
    <property type="entry name" value="Adaptor_Complx_Large_Subunit"/>
</dbReference>
<dbReference type="SUPFAM" id="SSF49348">
    <property type="entry name" value="Clathrin adaptor appendage domain"/>
    <property type="match status" value="1"/>
</dbReference>
<dbReference type="Gene3D" id="2.60.40.1230">
    <property type="match status" value="1"/>
</dbReference>
<dbReference type="GO" id="GO:0072583">
    <property type="term" value="P:clathrin-dependent endocytosis"/>
    <property type="evidence" value="ECO:0007669"/>
    <property type="project" value="InterPro"/>
</dbReference>
<evidence type="ECO:0000259" key="7">
    <source>
        <dbReference type="Pfam" id="PF01602"/>
    </source>
</evidence>
<dbReference type="Pfam" id="PF01602">
    <property type="entry name" value="Adaptin_N"/>
    <property type="match status" value="1"/>
</dbReference>
<accession>A0A7S1MIR1</accession>
<dbReference type="InterPro" id="IPR002553">
    <property type="entry name" value="Clathrin/coatomer_adapt-like_N"/>
</dbReference>
<dbReference type="InterPro" id="IPR013041">
    <property type="entry name" value="Clathrin_app_Ig-like_sf"/>
</dbReference>
<dbReference type="InterPro" id="IPR011989">
    <property type="entry name" value="ARM-like"/>
</dbReference>
<feature type="domain" description="Clathrin/coatomer adaptor adaptin-like N-terminal" evidence="7">
    <location>
        <begin position="27"/>
        <end position="613"/>
    </location>
</feature>
<evidence type="ECO:0000256" key="6">
    <source>
        <dbReference type="SAM" id="MobiDB-lite"/>
    </source>
</evidence>
<feature type="binding site" evidence="5">
    <location>
        <position position="47"/>
    </location>
    <ligand>
        <name>a 1,2-diacyl-sn-glycero-3-phospho-(1D-myo-inositol-3,4,5-trisphosphate)</name>
        <dbReference type="ChEBI" id="CHEBI:57836"/>
    </ligand>
</feature>